<dbReference type="PANTHER" id="PTHR46730:SF2">
    <property type="entry name" value="POLYCYSTIN-1 ISOFORM X1"/>
    <property type="match status" value="1"/>
</dbReference>
<evidence type="ECO:0000256" key="18">
    <source>
        <dbReference type="SAM" id="Phobius"/>
    </source>
</evidence>
<evidence type="ECO:0000259" key="21">
    <source>
        <dbReference type="PROSITE" id="PS50221"/>
    </source>
</evidence>
<evidence type="ECO:0000256" key="14">
    <source>
        <dbReference type="ARBA" id="ARBA00035267"/>
    </source>
</evidence>
<accession>A0A498LRU9</accession>
<comment type="similarity">
    <text evidence="3">Belongs to the polycystin family.</text>
</comment>
<feature type="transmembrane region" description="Helical" evidence="18">
    <location>
        <begin position="1491"/>
        <end position="1515"/>
    </location>
</feature>
<evidence type="ECO:0000256" key="4">
    <source>
        <dbReference type="ARBA" id="ARBA00010797"/>
    </source>
</evidence>
<dbReference type="InterPro" id="IPR036392">
    <property type="entry name" value="PLAT/LH2_dom_sf"/>
</dbReference>
<feature type="chain" id="PRO_5019797584" description="Large ribosomal subunit protein bL27m" evidence="19">
    <location>
        <begin position="27"/>
        <end position="1993"/>
    </location>
</feature>
<evidence type="ECO:0000256" key="19">
    <source>
        <dbReference type="SAM" id="SignalP"/>
    </source>
</evidence>
<dbReference type="GO" id="GO:0005886">
    <property type="term" value="C:plasma membrane"/>
    <property type="evidence" value="ECO:0007669"/>
    <property type="project" value="TreeGrafter"/>
</dbReference>
<sequence length="1993" mass="218957">MAALASLMLQSRVCILFSQTPAVVLARFASKKSGGSSKNLGGKSAGRRYGYKKQDGNFVHAGNILATQRRGLMRWQPGAHVGIGTNKTLYALEDGIVRFTKEVYVPLPRSAEARDVIPKLPKGAVLYKTFINVIPSKQENTFKLVDMVMLFPGLWFSHEGRVLSLDLVTQPSDQLTFARVQILRPYCSPSHHLVPPGCSSLLNPFSCCSLTPMCNTTGGCASGQYWCHLLEICLSITSPCSPYHTFNGGHVFPLPPRYPATPPFFHLMADMSVTLTPSTEHTHISVIAQDKHITVYPDDILALQHTRRAGEFLHCIAGTNSSWRQSYLSLHGPEWGGWLEGGLSAQPGQGQWLDEVVCDLRVIYEDTMPHFGVSPIPSTSQSNSPIKAESPVTGLKVLYPKLDKDNQMHAAVNVPTLIVIQIVSEENATSSWSDPVSENGVPFVSSCPAEMPEIEGGCVRASLDMWFSHVYMKLSSQGEHILNITASNSLNSQTLSLRVVSHIPVTGLRIQPRGFSRVLVDIPQLFTASVVTGSSVKYTWVIDDLVQFPHTGESYSVVFKKPAEYKLKVMANNPVSSQLIEVKLTADVMTPLADLAVISMPEAIAVNTSTRYTIRVKADISIGVTIRGTQSTFSSLVPLGSLSTAENVSVIHVLVLVEDSMGASVITARKNLTVLLSDQCTTEWLRNKSESELWALRQQGNPQDIIQYSIALTSQLNQLESINAQELEDKIQIRGNVIQALASLPVSSFQDATLISSALAQSTVVPSEVQCNGCHAKVLKVTEKMIKVIREQTGQGDIDPTDTGRNILAVLSSTLTADQRQRNNSGLKHVDTSETAVSALGQIFELMRSLMLSRMSGEEALSLTVPKITAVGVRGDPTKDLLCADPLSHCQFHIPSALSSQLKEEKQEVLQILLQMEGEGNVFIPAAEPPISTTLAAMEFATPQGQPISIANLTLGTAIQFTLHKKVKEMEDERLLWKNFTLPPKGSVNFTVKAMDTDPQTGLYVALNFSLIPAGASEEASGLVWISVDDQPVHPLSEQTYSEKLTLSLSSEASSLEHTIFLTPLLNGSAKDLFVKLNSSVSGVDMSVSVCVFSMLCQFFSVDERHWSSDGLRPLSGSSPHTAHCLTHHLTMFGASLFIHPEALLLLPPSEEPVRNVVVGIVCGVLLLIHLLVGLIAHKLDHLESLRLSWVPLCGQKGRYQYRVLVKTGWKRGSGTTAHVGISLYGLNKSGSRHLQREGAFQRNSLDDFQVETDANLGEIWKIRIWHDNTGLDPSWYLKHVVVWDIQTDNMFFFLIEDWLSVENEKNSGRVEKVLRSSSSLRGSYIPSYCLAFESTICGSHYGNGQPTAALAEPRGSPAAPCYYISIWQLGQFGMEQWAERAAEEDFRALYADLDPTHTLSLEPEASDSGHFTPNDTILSDIQDSLCSEWSDLSVDTPTSEPGFHKSSSSLSVLSDASTFLPSLPPDSISTISNTRIGVVRGLPGLFLPSWVLLVVHLLVAVLLGTCLSLVGLYGSRFSSTVVLMWLVSTLSAFLTSALLLEPFAICIQALYLAAVVRTVDPEVEDRLAQETEVRRTEEDLGDKVHPLCGYGLLQAKEEARKLRTLRALMRSCLVYMLFLLVVLMVNYQEHVHEVNSRRLHSAIKQTLITASPGQPNLTALSGGHMGLRRLCEHHPVVGTVYCLSAVGIGFWVVVRLCAAVLIRTYRMVQADIYRPSMEPQDYEMVQFLIKRLKLWMGLSKTKEFRHRVKFEGMVPPPSRSSQGSEASSCSVPLSPIAPRQVTSASSLASDSSVISGNFDFNHYVDRLVPCVDSLLAGFDRVNQLTEEVYNFELQLQQIQSIIYQRRRSPPQQVTYEGRDPTPKPPPLPRHPSTSVSECNPTPTSLQGVINTLPHRRATRSESSLMGPAAQLGKRILSALDGRMNSPNLRKWSIPRRRAWNSVTCHSADTAQRLPGSHNTVALPARPWSEDGDRVDLGMLPKDFLNLVHSADG</sequence>
<dbReference type="FunFam" id="2.60.60.20:FF:000012">
    <property type="entry name" value="polycystin-1 isoform X2"/>
    <property type="match status" value="1"/>
</dbReference>
<dbReference type="GO" id="GO:1990904">
    <property type="term" value="C:ribonucleoprotein complex"/>
    <property type="evidence" value="ECO:0007669"/>
    <property type="project" value="UniProtKB-KW"/>
</dbReference>
<proteinExistence type="inferred from homology"/>
<keyword evidence="9 18" id="KW-1133">Transmembrane helix</keyword>
<dbReference type="GO" id="GO:0003735">
    <property type="term" value="F:structural constituent of ribosome"/>
    <property type="evidence" value="ECO:0007669"/>
    <property type="project" value="InterPro"/>
</dbReference>
<dbReference type="SUPFAM" id="SSF49723">
    <property type="entry name" value="Lipase/lipooxygenase domain (PLAT/LH2 domain)"/>
    <property type="match status" value="1"/>
</dbReference>
<evidence type="ECO:0000256" key="2">
    <source>
        <dbReference type="ARBA" id="ARBA00004370"/>
    </source>
</evidence>
<dbReference type="SMART" id="SM00308">
    <property type="entry name" value="LH2"/>
    <property type="match status" value="1"/>
</dbReference>
<dbReference type="GO" id="GO:0006412">
    <property type="term" value="P:translation"/>
    <property type="evidence" value="ECO:0007669"/>
    <property type="project" value="InterPro"/>
</dbReference>
<dbReference type="PROSITE" id="PS50095">
    <property type="entry name" value="PLAT"/>
    <property type="match status" value="1"/>
</dbReference>
<dbReference type="Gene3D" id="2.40.50.100">
    <property type="match status" value="1"/>
</dbReference>
<dbReference type="Pfam" id="PF01477">
    <property type="entry name" value="PLAT"/>
    <property type="match status" value="1"/>
</dbReference>
<evidence type="ECO:0000256" key="8">
    <source>
        <dbReference type="ARBA" id="ARBA00022980"/>
    </source>
</evidence>
<dbReference type="InterPro" id="IPR057244">
    <property type="entry name" value="GAIN_B"/>
</dbReference>
<dbReference type="GO" id="GO:0005261">
    <property type="term" value="F:monoatomic cation channel activity"/>
    <property type="evidence" value="ECO:0007669"/>
    <property type="project" value="TreeGrafter"/>
</dbReference>
<comment type="similarity">
    <text evidence="4">Belongs to the bacterial ribosomal protein bL27 family.</text>
</comment>
<evidence type="ECO:0000256" key="11">
    <source>
        <dbReference type="ARBA" id="ARBA00023136"/>
    </source>
</evidence>
<dbReference type="PRINTS" id="PR00063">
    <property type="entry name" value="RIBOSOMALL27"/>
</dbReference>
<reference evidence="23 24" key="1">
    <citation type="submission" date="2018-03" db="EMBL/GenBank/DDBJ databases">
        <title>Draft genome sequence of Rohu Carp (Labeo rohita).</title>
        <authorList>
            <person name="Das P."/>
            <person name="Kushwaha B."/>
            <person name="Joshi C.G."/>
            <person name="Kumar D."/>
            <person name="Nagpure N.S."/>
            <person name="Sahoo L."/>
            <person name="Das S.P."/>
            <person name="Bit A."/>
            <person name="Patnaik S."/>
            <person name="Meher P.K."/>
            <person name="Jayasankar P."/>
            <person name="Koringa P.G."/>
            <person name="Patel N.V."/>
            <person name="Hinsu A.T."/>
            <person name="Kumar R."/>
            <person name="Pandey M."/>
            <person name="Agarwal S."/>
            <person name="Srivastava S."/>
            <person name="Singh M."/>
            <person name="Iquebal M.A."/>
            <person name="Jaiswal S."/>
            <person name="Angadi U.B."/>
            <person name="Kumar N."/>
            <person name="Raza M."/>
            <person name="Shah T.M."/>
            <person name="Rai A."/>
            <person name="Jena J.K."/>
        </authorList>
    </citation>
    <scope>NUCLEOTIDE SEQUENCE [LARGE SCALE GENOMIC DNA]</scope>
    <source>
        <strain evidence="23">DASCIFA01</strain>
        <tissue evidence="23">Testis</tissue>
    </source>
</reference>
<evidence type="ECO:0000256" key="10">
    <source>
        <dbReference type="ARBA" id="ARBA00023128"/>
    </source>
</evidence>
<evidence type="ECO:0000256" key="1">
    <source>
        <dbReference type="ARBA" id="ARBA00004173"/>
    </source>
</evidence>
<evidence type="ECO:0000256" key="6">
    <source>
        <dbReference type="ARBA" id="ARBA00022737"/>
    </source>
</evidence>
<dbReference type="STRING" id="84645.A0A498LRU9"/>
<dbReference type="GO" id="GO:0005743">
    <property type="term" value="C:mitochondrial inner membrane"/>
    <property type="evidence" value="ECO:0007669"/>
    <property type="project" value="UniProtKB-ARBA"/>
</dbReference>
<feature type="transmembrane region" description="Helical" evidence="18">
    <location>
        <begin position="1157"/>
        <end position="1177"/>
    </location>
</feature>
<dbReference type="InterPro" id="IPR001024">
    <property type="entry name" value="PLAT/LH2_dom"/>
</dbReference>
<dbReference type="Pfam" id="PF01016">
    <property type="entry name" value="Ribosomal_L27"/>
    <property type="match status" value="1"/>
</dbReference>
<feature type="compositionally biased region" description="Polar residues" evidence="17">
    <location>
        <begin position="1873"/>
        <end position="1888"/>
    </location>
</feature>
<evidence type="ECO:0000256" key="12">
    <source>
        <dbReference type="ARBA" id="ARBA00023157"/>
    </source>
</evidence>
<evidence type="ECO:0000259" key="22">
    <source>
        <dbReference type="PROSITE" id="PS51111"/>
    </source>
</evidence>
<dbReference type="GO" id="GO:0005840">
    <property type="term" value="C:ribosome"/>
    <property type="evidence" value="ECO:0007669"/>
    <property type="project" value="UniProtKB-KW"/>
</dbReference>
<keyword evidence="7" id="KW-0809">Transit peptide</keyword>
<feature type="domain" description="GAIN-B" evidence="21">
    <location>
        <begin position="978"/>
        <end position="1144"/>
    </location>
</feature>
<evidence type="ECO:0000256" key="15">
    <source>
        <dbReference type="ARBA" id="ARBA00076963"/>
    </source>
</evidence>
<evidence type="ECO:0000256" key="9">
    <source>
        <dbReference type="ARBA" id="ARBA00022989"/>
    </source>
</evidence>
<dbReference type="Proteomes" id="UP000290572">
    <property type="component" value="Unassembled WGS sequence"/>
</dbReference>
<evidence type="ECO:0000256" key="13">
    <source>
        <dbReference type="ARBA" id="ARBA00023274"/>
    </source>
</evidence>
<feature type="transmembrane region" description="Helical" evidence="18">
    <location>
        <begin position="1679"/>
        <end position="1703"/>
    </location>
</feature>
<dbReference type="EMBL" id="QBIY01013150">
    <property type="protein sequence ID" value="RXN11178.1"/>
    <property type="molecule type" value="Genomic_DNA"/>
</dbReference>
<evidence type="ECO:0000256" key="17">
    <source>
        <dbReference type="SAM" id="MobiDB-lite"/>
    </source>
</evidence>
<gene>
    <name evidence="23" type="ORF">ROHU_030124</name>
</gene>
<evidence type="ECO:0000256" key="5">
    <source>
        <dbReference type="ARBA" id="ARBA00022692"/>
    </source>
</evidence>
<dbReference type="SMART" id="SM00303">
    <property type="entry name" value="GPS"/>
    <property type="match status" value="1"/>
</dbReference>
<dbReference type="PANTHER" id="PTHR46730">
    <property type="entry name" value="POLYCYSTIN-1"/>
    <property type="match status" value="1"/>
</dbReference>
<dbReference type="PROSITE" id="PS51111">
    <property type="entry name" value="REJ"/>
    <property type="match status" value="1"/>
</dbReference>
<dbReference type="InterPro" id="IPR000203">
    <property type="entry name" value="GPS"/>
</dbReference>
<keyword evidence="10" id="KW-0496">Mitochondrion</keyword>
<dbReference type="FunFam" id="2.40.50.100:FF:000031">
    <property type="entry name" value="39S ribosomal protein L27, mitochondrial"/>
    <property type="match status" value="1"/>
</dbReference>
<feature type="domain" description="PLAT" evidence="20">
    <location>
        <begin position="1200"/>
        <end position="1314"/>
    </location>
</feature>
<keyword evidence="8" id="KW-0689">Ribosomal protein</keyword>
<dbReference type="InterPro" id="IPR001684">
    <property type="entry name" value="Ribosomal_bL27"/>
</dbReference>
<evidence type="ECO:0000313" key="24">
    <source>
        <dbReference type="Proteomes" id="UP000290572"/>
    </source>
</evidence>
<dbReference type="SUPFAM" id="SSF110324">
    <property type="entry name" value="Ribosomal L27 protein-like"/>
    <property type="match status" value="1"/>
</dbReference>
<evidence type="ECO:0000256" key="7">
    <source>
        <dbReference type="ARBA" id="ARBA00022946"/>
    </source>
</evidence>
<feature type="region of interest" description="Disordered" evidence="17">
    <location>
        <begin position="1847"/>
        <end position="1888"/>
    </location>
</feature>
<evidence type="ECO:0000313" key="23">
    <source>
        <dbReference type="EMBL" id="RXN11178.1"/>
    </source>
</evidence>
<evidence type="ECO:0000259" key="20">
    <source>
        <dbReference type="PROSITE" id="PS50095"/>
    </source>
</evidence>
<dbReference type="CDD" id="cd01752">
    <property type="entry name" value="PLAT_polycystin"/>
    <property type="match status" value="1"/>
</dbReference>
<dbReference type="Gene3D" id="2.60.60.20">
    <property type="entry name" value="PLAT/LH2 domain"/>
    <property type="match status" value="1"/>
</dbReference>
<comment type="caution">
    <text evidence="23">The sequence shown here is derived from an EMBL/GenBank/DDBJ whole genome shotgun (WGS) entry which is preliminary data.</text>
</comment>
<keyword evidence="5 18" id="KW-0812">Transmembrane</keyword>
<evidence type="ECO:0000256" key="16">
    <source>
        <dbReference type="PROSITE-ProRule" id="PRU00152"/>
    </source>
</evidence>
<keyword evidence="12" id="KW-1015">Disulfide bond</keyword>
<organism evidence="23 24">
    <name type="scientific">Labeo rohita</name>
    <name type="common">Indian major carp</name>
    <name type="synonym">Cyprinus rohita</name>
    <dbReference type="NCBI Taxonomy" id="84645"/>
    <lineage>
        <taxon>Eukaryota</taxon>
        <taxon>Metazoa</taxon>
        <taxon>Chordata</taxon>
        <taxon>Craniata</taxon>
        <taxon>Vertebrata</taxon>
        <taxon>Euteleostomi</taxon>
        <taxon>Actinopterygii</taxon>
        <taxon>Neopterygii</taxon>
        <taxon>Teleostei</taxon>
        <taxon>Ostariophysi</taxon>
        <taxon>Cypriniformes</taxon>
        <taxon>Cyprinidae</taxon>
        <taxon>Labeoninae</taxon>
        <taxon>Labeonini</taxon>
        <taxon>Labeo</taxon>
    </lineage>
</organism>
<keyword evidence="13" id="KW-0687">Ribonucleoprotein</keyword>
<name>A0A498LRU9_LABRO</name>
<dbReference type="PROSITE" id="PS50221">
    <property type="entry name" value="GAIN_B"/>
    <property type="match status" value="1"/>
</dbReference>
<keyword evidence="6" id="KW-0677">Repeat</keyword>
<keyword evidence="24" id="KW-1185">Reference proteome</keyword>
<feature type="signal peptide" evidence="19">
    <location>
        <begin position="1"/>
        <end position="26"/>
    </location>
</feature>
<keyword evidence="11 18" id="KW-0472">Membrane</keyword>
<dbReference type="InterPro" id="IPR014010">
    <property type="entry name" value="REJ_dom"/>
</dbReference>
<feature type="transmembrane region" description="Helical" evidence="18">
    <location>
        <begin position="1521"/>
        <end position="1541"/>
    </location>
</feature>
<evidence type="ECO:0000256" key="3">
    <source>
        <dbReference type="ARBA" id="ARBA00007200"/>
    </source>
</evidence>
<comment type="subcellular location">
    <subcellularLocation>
        <location evidence="2">Membrane</location>
    </subcellularLocation>
    <subcellularLocation>
        <location evidence="1">Mitochondrion</location>
    </subcellularLocation>
</comment>
<feature type="domain" description="REJ" evidence="22">
    <location>
        <begin position="677"/>
        <end position="921"/>
    </location>
</feature>
<keyword evidence="19" id="KW-0732">Signal</keyword>
<comment type="caution">
    <text evidence="16">Lacks conserved residue(s) required for the propagation of feature annotation.</text>
</comment>
<dbReference type="GO" id="GO:0006816">
    <property type="term" value="P:calcium ion transport"/>
    <property type="evidence" value="ECO:0007669"/>
    <property type="project" value="TreeGrafter"/>
</dbReference>
<feature type="transmembrane region" description="Helical" evidence="18">
    <location>
        <begin position="1608"/>
        <end position="1628"/>
    </location>
</feature>
<protein>
    <recommendedName>
        <fullName evidence="14">Large ribosomal subunit protein bL27m</fullName>
    </recommendedName>
    <alternativeName>
        <fullName evidence="15">39S ribosomal protein L27, mitochondrial</fullName>
    </alternativeName>
</protein>
<dbReference type="InterPro" id="IPR042060">
    <property type="entry name" value="PLAT_polycystin1"/>
</dbReference>